<evidence type="ECO:0000256" key="2">
    <source>
        <dbReference type="SAM" id="Phobius"/>
    </source>
</evidence>
<keyword evidence="2" id="KW-0812">Transmembrane</keyword>
<dbReference type="PANTHER" id="PTHR12210">
    <property type="entry name" value="DULLARD PROTEIN PHOSPHATASE"/>
    <property type="match status" value="1"/>
</dbReference>
<dbReference type="Pfam" id="PF03031">
    <property type="entry name" value="NIF"/>
    <property type="match status" value="1"/>
</dbReference>
<dbReference type="SMART" id="SM00577">
    <property type="entry name" value="CPDc"/>
    <property type="match status" value="1"/>
</dbReference>
<dbReference type="AlphaFoldDB" id="A0A9P8TAS4"/>
<evidence type="ECO:0000313" key="4">
    <source>
        <dbReference type="EMBL" id="KAH3672226.1"/>
    </source>
</evidence>
<gene>
    <name evidence="4" type="ORF">WICPIJ_010078</name>
</gene>
<dbReference type="Gene3D" id="3.40.50.1000">
    <property type="entry name" value="HAD superfamily/HAD-like"/>
    <property type="match status" value="1"/>
</dbReference>
<evidence type="ECO:0000256" key="1">
    <source>
        <dbReference type="SAM" id="MobiDB-lite"/>
    </source>
</evidence>
<dbReference type="EMBL" id="JAEUBG010005835">
    <property type="protein sequence ID" value="KAH3672226.1"/>
    <property type="molecule type" value="Genomic_DNA"/>
</dbReference>
<dbReference type="InterPro" id="IPR036412">
    <property type="entry name" value="HAD-like_sf"/>
</dbReference>
<keyword evidence="2" id="KW-0472">Membrane</keyword>
<keyword evidence="2" id="KW-1133">Transmembrane helix</keyword>
<proteinExistence type="predicted"/>
<dbReference type="FunFam" id="3.40.50.1000:FF:000093">
    <property type="entry name" value="NLI interacting factor-like phosphatase family protein"/>
    <property type="match status" value="1"/>
</dbReference>
<organism evidence="4 5">
    <name type="scientific">Wickerhamomyces pijperi</name>
    <name type="common">Yeast</name>
    <name type="synonym">Pichia pijperi</name>
    <dbReference type="NCBI Taxonomy" id="599730"/>
    <lineage>
        <taxon>Eukaryota</taxon>
        <taxon>Fungi</taxon>
        <taxon>Dikarya</taxon>
        <taxon>Ascomycota</taxon>
        <taxon>Saccharomycotina</taxon>
        <taxon>Saccharomycetes</taxon>
        <taxon>Phaffomycetales</taxon>
        <taxon>Wickerhamomycetaceae</taxon>
        <taxon>Wickerhamomyces</taxon>
    </lineage>
</organism>
<name>A0A9P8TAS4_WICPI</name>
<keyword evidence="5" id="KW-1185">Reference proteome</keyword>
<feature type="transmembrane region" description="Helical" evidence="2">
    <location>
        <begin position="99"/>
        <end position="119"/>
    </location>
</feature>
<reference evidence="4" key="1">
    <citation type="journal article" date="2021" name="Open Biol.">
        <title>Shared evolutionary footprints suggest mitochondrial oxidative damage underlies multiple complex I losses in fungi.</title>
        <authorList>
            <person name="Schikora-Tamarit M.A."/>
            <person name="Marcet-Houben M."/>
            <person name="Nosek J."/>
            <person name="Gabaldon T."/>
        </authorList>
    </citation>
    <scope>NUCLEOTIDE SEQUENCE</scope>
    <source>
        <strain evidence="4">CBS2887</strain>
    </source>
</reference>
<dbReference type="GO" id="GO:0016791">
    <property type="term" value="F:phosphatase activity"/>
    <property type="evidence" value="ECO:0007669"/>
    <property type="project" value="InterPro"/>
</dbReference>
<evidence type="ECO:0000259" key="3">
    <source>
        <dbReference type="PROSITE" id="PS50969"/>
    </source>
</evidence>
<dbReference type="NCBIfam" id="TIGR02251">
    <property type="entry name" value="HIF-SF_euk"/>
    <property type="match status" value="1"/>
</dbReference>
<feature type="region of interest" description="Disordered" evidence="1">
    <location>
        <begin position="17"/>
        <end position="41"/>
    </location>
</feature>
<feature type="compositionally biased region" description="Acidic residues" evidence="1">
    <location>
        <begin position="139"/>
        <end position="151"/>
    </location>
</feature>
<sequence>MNSITYLAHSVDQAFRAPSHQDHSTIPTTNPNNDNNITDLTDPSRLMKPITIQTNDKENISELQNFPEPSIAFGEDETDGKSTTSTTSNPSFIRRLASIIWFVPHLILIRPLLFFWYVFTFPLTLLERNGSHPKHKEPTEEEEGEEGEVEEDSKSKPMDESPATTGTLGIDNNLTSSVILEIDEDDGELAKQTITPTSEELKSPMSNVLTKAAKLPFPKFVFPISTPKKTLILDLDETLVHSISKSSRSTKNGHMIEVKISQVATLYYVHKRPYCDIFLQKVSKWFDLVIFTASVKEYADPVIDWLETEKKYFSKRYYRNDCTLREGEGYIKDLRAVDPNLHSLIIIDNSPISYALHEENAILVEGWINDDSDQDLLNLLPLLEALKYTNDVRPLLSLKNGAVAFEK</sequence>
<dbReference type="InterPro" id="IPR004274">
    <property type="entry name" value="FCP1_dom"/>
</dbReference>
<dbReference type="OrthoDB" id="277011at2759"/>
<dbReference type="PROSITE" id="PS50969">
    <property type="entry name" value="FCP1"/>
    <property type="match status" value="1"/>
</dbReference>
<feature type="compositionally biased region" description="Low complexity" evidence="1">
    <location>
        <begin position="25"/>
        <end position="41"/>
    </location>
</feature>
<feature type="compositionally biased region" description="Polar residues" evidence="1">
    <location>
        <begin position="162"/>
        <end position="171"/>
    </location>
</feature>
<dbReference type="InterPro" id="IPR011948">
    <property type="entry name" value="Dullard_phosphatase"/>
</dbReference>
<dbReference type="Proteomes" id="UP000774326">
    <property type="component" value="Unassembled WGS sequence"/>
</dbReference>
<dbReference type="InterPro" id="IPR023214">
    <property type="entry name" value="HAD_sf"/>
</dbReference>
<protein>
    <recommendedName>
        <fullName evidence="3">FCP1 homology domain-containing protein</fullName>
    </recommendedName>
</protein>
<comment type="caution">
    <text evidence="4">The sequence shown here is derived from an EMBL/GenBank/DDBJ whole genome shotgun (WGS) entry which is preliminary data.</text>
</comment>
<dbReference type="SUPFAM" id="SSF56784">
    <property type="entry name" value="HAD-like"/>
    <property type="match status" value="1"/>
</dbReference>
<reference evidence="4" key="2">
    <citation type="submission" date="2021-01" db="EMBL/GenBank/DDBJ databases">
        <authorList>
            <person name="Schikora-Tamarit M.A."/>
        </authorList>
    </citation>
    <scope>NUCLEOTIDE SEQUENCE</scope>
    <source>
        <strain evidence="4">CBS2887</strain>
    </source>
</reference>
<dbReference type="InterPro" id="IPR050365">
    <property type="entry name" value="TIM50"/>
</dbReference>
<feature type="domain" description="FCP1 homology" evidence="3">
    <location>
        <begin position="224"/>
        <end position="386"/>
    </location>
</feature>
<dbReference type="CDD" id="cd07521">
    <property type="entry name" value="HAD_FCP1-like"/>
    <property type="match status" value="1"/>
</dbReference>
<feature type="region of interest" description="Disordered" evidence="1">
    <location>
        <begin position="128"/>
        <end position="171"/>
    </location>
</feature>
<evidence type="ECO:0000313" key="5">
    <source>
        <dbReference type="Proteomes" id="UP000774326"/>
    </source>
</evidence>
<accession>A0A9P8TAS4</accession>